<sequence>MGTTTAAVLDERLSKIIGDYIQVAVTTALTTSNDVVSTNLNEYDEGKNDHFNERWCYVTDYANAGKNRRIYDYATATGTVDVRGANFVSDAANLATVRISRHGYDAHLRAINDAIRELYPYLYRPLEDRTMVTGSILPDNSFELWTSATNPSLYSATNATLARTTTAGLIRGAMGTTSMKVTASAADGYAYINSNTFPRLLDLRGKTIKFQGWAYPSTANDAFLTIAYEDEDGTETLTNSTTTCPASVFTLLATAELTVPTDITKIGFRFRVHTNGQNAYFDAARVTGTTLQEYVLLSDFADGGVDQVYVQTSGVSTDPCDDLHPYGWERVFGYTTYNDGTYQWLRLPYLYSNKRQIRVIGTAPLSTLTTFSGTTEVDGRYIDLLVAYAAYCLYRNEEGVPSSKDTQRYTNNQAKWLREYYRLLPNRMPQPRPTMNIAAY</sequence>
<reference evidence="1" key="1">
    <citation type="submission" date="2020-03" db="EMBL/GenBank/DDBJ databases">
        <title>The deep terrestrial virosphere.</title>
        <authorList>
            <person name="Holmfeldt K."/>
            <person name="Nilsson E."/>
            <person name="Simone D."/>
            <person name="Lopez-Fernandez M."/>
            <person name="Wu X."/>
            <person name="de Brujin I."/>
            <person name="Lundin D."/>
            <person name="Andersson A."/>
            <person name="Bertilsson S."/>
            <person name="Dopson M."/>
        </authorList>
    </citation>
    <scope>NUCLEOTIDE SEQUENCE</scope>
    <source>
        <strain evidence="1">MM415B04187</strain>
    </source>
</reference>
<dbReference type="AlphaFoldDB" id="A0A6M3LGS1"/>
<evidence type="ECO:0000313" key="1">
    <source>
        <dbReference type="EMBL" id="QJA93549.1"/>
    </source>
</evidence>
<protein>
    <submittedName>
        <fullName evidence="1">Uncharacterized protein</fullName>
    </submittedName>
</protein>
<name>A0A6M3LGS1_9ZZZZ</name>
<organism evidence="1">
    <name type="scientific">viral metagenome</name>
    <dbReference type="NCBI Taxonomy" id="1070528"/>
    <lineage>
        <taxon>unclassified sequences</taxon>
        <taxon>metagenomes</taxon>
        <taxon>organismal metagenomes</taxon>
    </lineage>
</organism>
<gene>
    <name evidence="1" type="ORF">MM415B04187_0002</name>
</gene>
<proteinExistence type="predicted"/>
<dbReference type="Gene3D" id="2.60.120.260">
    <property type="entry name" value="Galactose-binding domain-like"/>
    <property type="match status" value="1"/>
</dbReference>
<dbReference type="EMBL" id="MT143158">
    <property type="protein sequence ID" value="QJA93549.1"/>
    <property type="molecule type" value="Genomic_DNA"/>
</dbReference>
<accession>A0A6M3LGS1</accession>